<dbReference type="EMBL" id="CP042274">
    <property type="protein sequence ID" value="QDY93913.1"/>
    <property type="molecule type" value="Genomic_DNA"/>
</dbReference>
<evidence type="ECO:0000313" key="2">
    <source>
        <dbReference type="Proteomes" id="UP000222296"/>
    </source>
</evidence>
<gene>
    <name evidence="1" type="ORF">CG010_007090</name>
</gene>
<name>A0AAP9J5N9_AGRTU</name>
<reference evidence="1 2" key="1">
    <citation type="journal article" date="2017" name="Genome Announc.">
        <title>Draft Genome Sequence of Agrobacterium tumefaciens Biovar 1 Strain 186, Isolated from Walnut.</title>
        <authorList>
            <person name="Poret-Peterson A.T."/>
            <person name="Bhatnagar S."/>
            <person name="McClean A.E."/>
            <person name="Kluepfel D.A."/>
        </authorList>
    </citation>
    <scope>NUCLEOTIDE SEQUENCE [LARGE SCALE GENOMIC DNA]</scope>
    <source>
        <strain evidence="1 2">186</strain>
    </source>
</reference>
<accession>A0AAP9J5N9</accession>
<dbReference type="Proteomes" id="UP000222296">
    <property type="component" value="Chromosome Circular"/>
</dbReference>
<protein>
    <submittedName>
        <fullName evidence="1">Uncharacterized protein</fullName>
    </submittedName>
</protein>
<dbReference type="RefSeq" id="WP_099085311.1">
    <property type="nucleotide sequence ID" value="NZ_CP042274.1"/>
</dbReference>
<evidence type="ECO:0000313" key="1">
    <source>
        <dbReference type="EMBL" id="QDY93913.1"/>
    </source>
</evidence>
<sequence length="101" mass="11135">MSEDFSPDANEFRCLVPFPDQSESFVLGFEAGMIWMRMVKGESHIGGLNEIATHAGNEEVFMRMAAAQGYDLQVSQAGDGWIIAEFTKRARRFSVVEGGAV</sequence>
<dbReference type="AlphaFoldDB" id="A0AAP9J5N9"/>
<proteinExistence type="predicted"/>
<organism evidence="1 2">
    <name type="scientific">Agrobacterium tumefaciens</name>
    <dbReference type="NCBI Taxonomy" id="358"/>
    <lineage>
        <taxon>Bacteria</taxon>
        <taxon>Pseudomonadati</taxon>
        <taxon>Pseudomonadota</taxon>
        <taxon>Alphaproteobacteria</taxon>
        <taxon>Hyphomicrobiales</taxon>
        <taxon>Rhizobiaceae</taxon>
        <taxon>Rhizobium/Agrobacterium group</taxon>
        <taxon>Agrobacterium</taxon>
        <taxon>Agrobacterium tumefaciens complex</taxon>
    </lineage>
</organism>